<keyword evidence="5" id="KW-1185">Reference proteome</keyword>
<dbReference type="Proteomes" id="UP001140510">
    <property type="component" value="Unassembled WGS sequence"/>
</dbReference>
<evidence type="ECO:0008006" key="6">
    <source>
        <dbReference type="Google" id="ProtNLM"/>
    </source>
</evidence>
<dbReference type="EMBL" id="JAPEVA010000007">
    <property type="protein sequence ID" value="KAJ4410725.1"/>
    <property type="molecule type" value="Genomic_DNA"/>
</dbReference>
<dbReference type="AlphaFoldDB" id="A0A9W8ZNT1"/>
<proteinExistence type="predicted"/>
<feature type="chain" id="PRO_5040915166" description="Small secreted protein" evidence="3">
    <location>
        <begin position="18"/>
        <end position="254"/>
    </location>
</feature>
<evidence type="ECO:0000256" key="3">
    <source>
        <dbReference type="SAM" id="SignalP"/>
    </source>
</evidence>
<gene>
    <name evidence="4" type="ORF">N0V91_001653</name>
</gene>
<evidence type="ECO:0000256" key="1">
    <source>
        <dbReference type="SAM" id="Coils"/>
    </source>
</evidence>
<accession>A0A9W8ZNT1</accession>
<feature type="compositionally biased region" description="Low complexity" evidence="2">
    <location>
        <begin position="194"/>
        <end position="213"/>
    </location>
</feature>
<comment type="caution">
    <text evidence="4">The sequence shown here is derived from an EMBL/GenBank/DDBJ whole genome shotgun (WGS) entry which is preliminary data.</text>
</comment>
<feature type="coiled-coil region" evidence="1">
    <location>
        <begin position="121"/>
        <end position="155"/>
    </location>
</feature>
<organism evidence="4 5">
    <name type="scientific">Didymella pomorum</name>
    <dbReference type="NCBI Taxonomy" id="749634"/>
    <lineage>
        <taxon>Eukaryota</taxon>
        <taxon>Fungi</taxon>
        <taxon>Dikarya</taxon>
        <taxon>Ascomycota</taxon>
        <taxon>Pezizomycotina</taxon>
        <taxon>Dothideomycetes</taxon>
        <taxon>Pleosporomycetidae</taxon>
        <taxon>Pleosporales</taxon>
        <taxon>Pleosporineae</taxon>
        <taxon>Didymellaceae</taxon>
        <taxon>Didymella</taxon>
    </lineage>
</organism>
<keyword evidence="1" id="KW-0175">Coiled coil</keyword>
<feature type="region of interest" description="Disordered" evidence="2">
    <location>
        <begin position="194"/>
        <end position="254"/>
    </location>
</feature>
<name>A0A9W8ZNT1_9PLEO</name>
<sequence>MHFQLTTIAALAAFTSALPTLKVRQSGPVLASTTYDAISISGGQAGNGEAEALAVFSALDLNNPGNIDAADIDFLGQVNDVANDAETDAFNPAIEAATGAEADALAAGKTKNKILKLMATKIELEAKQAQGEDVAAKLKEELTKLNNNIAADTKNAGNPSTALPFDANITGGGSTAAGAGNAAAGNDATAGNNKNNAAAGSKNKANQNNAAADDTADDDNADDDNANDNADDNADDDNAQDDAQDDAAEDDDDA</sequence>
<keyword evidence="3" id="KW-0732">Signal</keyword>
<dbReference type="OrthoDB" id="2151417at2759"/>
<evidence type="ECO:0000313" key="4">
    <source>
        <dbReference type="EMBL" id="KAJ4410725.1"/>
    </source>
</evidence>
<dbReference type="PANTHER" id="PTHR38849">
    <property type="entry name" value="SMALL SECRETED PROTEIN"/>
    <property type="match status" value="1"/>
</dbReference>
<feature type="compositionally biased region" description="Acidic residues" evidence="2">
    <location>
        <begin position="214"/>
        <end position="254"/>
    </location>
</feature>
<evidence type="ECO:0000256" key="2">
    <source>
        <dbReference type="SAM" id="MobiDB-lite"/>
    </source>
</evidence>
<dbReference type="PANTHER" id="PTHR38849:SF1">
    <property type="entry name" value="SMALL SECRETED PROTEIN"/>
    <property type="match status" value="1"/>
</dbReference>
<feature type="signal peptide" evidence="3">
    <location>
        <begin position="1"/>
        <end position="17"/>
    </location>
</feature>
<evidence type="ECO:0000313" key="5">
    <source>
        <dbReference type="Proteomes" id="UP001140510"/>
    </source>
</evidence>
<reference evidence="4" key="1">
    <citation type="submission" date="2022-10" db="EMBL/GenBank/DDBJ databases">
        <title>Tapping the CABI collections for fungal endophytes: first genome assemblies for Collariella, Neodidymelliopsis, Ascochyta clinopodiicola, Didymella pomorum, Didymosphaeria variabile, Neocosmospora piperis and Neocucurbitaria cava.</title>
        <authorList>
            <person name="Hill R."/>
        </authorList>
    </citation>
    <scope>NUCLEOTIDE SEQUENCE</scope>
    <source>
        <strain evidence="4">IMI 355091</strain>
    </source>
</reference>
<protein>
    <recommendedName>
        <fullName evidence="6">Small secreted protein</fullName>
    </recommendedName>
</protein>